<feature type="domain" description="O-antigen ligase-related" evidence="7">
    <location>
        <begin position="219"/>
        <end position="350"/>
    </location>
</feature>
<keyword evidence="2 6" id="KW-0812">Transmembrane</keyword>
<dbReference type="Proteomes" id="UP001519641">
    <property type="component" value="Unassembled WGS sequence"/>
</dbReference>
<feature type="compositionally biased region" description="Polar residues" evidence="5">
    <location>
        <begin position="423"/>
        <end position="432"/>
    </location>
</feature>
<keyword evidence="3 6" id="KW-1133">Transmembrane helix</keyword>
<feature type="transmembrane region" description="Helical" evidence="6">
    <location>
        <begin position="111"/>
        <end position="131"/>
    </location>
</feature>
<keyword evidence="9" id="KW-1185">Reference proteome</keyword>
<evidence type="ECO:0000256" key="1">
    <source>
        <dbReference type="ARBA" id="ARBA00004141"/>
    </source>
</evidence>
<keyword evidence="4 6" id="KW-0472">Membrane</keyword>
<reference evidence="8 9" key="1">
    <citation type="submission" date="2021-05" db="EMBL/GenBank/DDBJ databases">
        <title>Whole genome sequence of Curtobacterium flaccumfaciens pv. flaccumfaciens strain CFBP 8819.</title>
        <authorList>
            <person name="Osdaghi E."/>
            <person name="Taghouti G."/>
            <person name="Portier P."/>
            <person name="Fazliarab A."/>
            <person name="Taghavi S.M."/>
            <person name="Briand M."/>
            <person name="Le-Saux M."/>
            <person name="Jacques M.-A."/>
        </authorList>
    </citation>
    <scope>NUCLEOTIDE SEQUENCE [LARGE SCALE GENOMIC DNA]</scope>
    <source>
        <strain evidence="8 9">CFBP 8819</strain>
    </source>
</reference>
<feature type="transmembrane region" description="Helical" evidence="6">
    <location>
        <begin position="335"/>
        <end position="355"/>
    </location>
</feature>
<evidence type="ECO:0000259" key="7">
    <source>
        <dbReference type="Pfam" id="PF04932"/>
    </source>
</evidence>
<comment type="subcellular location">
    <subcellularLocation>
        <location evidence="1">Membrane</location>
        <topology evidence="1">Multi-pass membrane protein</topology>
    </subcellularLocation>
</comment>
<feature type="transmembrane region" description="Helical" evidence="6">
    <location>
        <begin position="375"/>
        <end position="400"/>
    </location>
</feature>
<feature type="region of interest" description="Disordered" evidence="5">
    <location>
        <begin position="411"/>
        <end position="432"/>
    </location>
</feature>
<evidence type="ECO:0000256" key="5">
    <source>
        <dbReference type="SAM" id="MobiDB-lite"/>
    </source>
</evidence>
<feature type="transmembrane region" description="Helical" evidence="6">
    <location>
        <begin position="87"/>
        <end position="105"/>
    </location>
</feature>
<accession>A0ABS5VIV2</accession>
<evidence type="ECO:0000313" key="9">
    <source>
        <dbReference type="Proteomes" id="UP001519641"/>
    </source>
</evidence>
<dbReference type="EMBL" id="JAHEWS010000020">
    <property type="protein sequence ID" value="MBT1588728.1"/>
    <property type="molecule type" value="Genomic_DNA"/>
</dbReference>
<evidence type="ECO:0000256" key="6">
    <source>
        <dbReference type="SAM" id="Phobius"/>
    </source>
</evidence>
<sequence length="432" mass="44644">MELLRLAVWVVFCLVVVATQQSRPVVVLSAVVALRLLVPSTAGGLLLGDWEGNAALHPATVLLVVYCVFGLRGQWNSVVAEVAPRRGWYAGLVVVAFLLVVQAVVGSGPASLLGLTNAVLAPMLLCFVARTGEQAVPGTLRRLAVVFLGVMLVVAAVVVVQVVVRSDLPWGLSGGQGTSGIVQFRPRGTLDSPLDLGFAAAVAIPLTSFIHRAPVRLVVALMLLSTVVLTASRAPTAVAVVATVWVVARSTRSFVAVLTIVISGCAAVFVVLRTSMLSGLVERVTGDDGSSSSARGAAAQYVVEHIWDHTFIGGGWGASWQLKGEVLRTSLENSFAILAFDLGLVPVVVFVLVLLRPALDGSAPVGSRVAVVAGVVLGFCYSGFATMSAASTVLWLALALCGTALASRSPGASPPESAPQRPLVSSSCVGVE</sequence>
<evidence type="ECO:0000256" key="2">
    <source>
        <dbReference type="ARBA" id="ARBA00022692"/>
    </source>
</evidence>
<evidence type="ECO:0000313" key="8">
    <source>
        <dbReference type="EMBL" id="MBT1588728.1"/>
    </source>
</evidence>
<evidence type="ECO:0000256" key="3">
    <source>
        <dbReference type="ARBA" id="ARBA00022989"/>
    </source>
</evidence>
<feature type="transmembrane region" description="Helical" evidence="6">
    <location>
        <begin position="53"/>
        <end position="75"/>
    </location>
</feature>
<protein>
    <recommendedName>
        <fullName evidence="7">O-antigen ligase-related domain-containing protein</fullName>
    </recommendedName>
</protein>
<evidence type="ECO:0000256" key="4">
    <source>
        <dbReference type="ARBA" id="ARBA00023136"/>
    </source>
</evidence>
<feature type="transmembrane region" description="Helical" evidence="6">
    <location>
        <begin position="143"/>
        <end position="164"/>
    </location>
</feature>
<feature type="transmembrane region" description="Helical" evidence="6">
    <location>
        <begin position="254"/>
        <end position="272"/>
    </location>
</feature>
<dbReference type="RefSeq" id="WP_214545103.1">
    <property type="nucleotide sequence ID" value="NZ_JAHEWS010000020.1"/>
</dbReference>
<dbReference type="InterPro" id="IPR007016">
    <property type="entry name" value="O-antigen_ligase-rel_domated"/>
</dbReference>
<dbReference type="Pfam" id="PF04932">
    <property type="entry name" value="Wzy_C"/>
    <property type="match status" value="1"/>
</dbReference>
<organism evidence="8 9">
    <name type="scientific">Curtobacterium aurantiacum</name>
    <dbReference type="NCBI Taxonomy" id="3236919"/>
    <lineage>
        <taxon>Bacteria</taxon>
        <taxon>Bacillati</taxon>
        <taxon>Actinomycetota</taxon>
        <taxon>Actinomycetes</taxon>
        <taxon>Micrococcales</taxon>
        <taxon>Microbacteriaceae</taxon>
        <taxon>Curtobacterium</taxon>
    </lineage>
</organism>
<comment type="caution">
    <text evidence="8">The sequence shown here is derived from an EMBL/GenBank/DDBJ whole genome shotgun (WGS) entry which is preliminary data.</text>
</comment>
<proteinExistence type="predicted"/>
<name>A0ABS5VIV2_9MICO</name>
<feature type="transmembrane region" description="Helical" evidence="6">
    <location>
        <begin position="217"/>
        <end position="248"/>
    </location>
</feature>
<gene>
    <name evidence="8" type="ORF">KK097_12980</name>
</gene>